<gene>
    <name evidence="3" type="ORF">TVAG_135160</name>
</gene>
<accession>A2FCA0</accession>
<reference evidence="3" key="2">
    <citation type="journal article" date="2007" name="Science">
        <title>Draft genome sequence of the sexually transmitted pathogen Trichomonas vaginalis.</title>
        <authorList>
            <person name="Carlton J.M."/>
            <person name="Hirt R.P."/>
            <person name="Silva J.C."/>
            <person name="Delcher A.L."/>
            <person name="Schatz M."/>
            <person name="Zhao Q."/>
            <person name="Wortman J.R."/>
            <person name="Bidwell S.L."/>
            <person name="Alsmark U.C.M."/>
            <person name="Besteiro S."/>
            <person name="Sicheritz-Ponten T."/>
            <person name="Noel C.J."/>
            <person name="Dacks J.B."/>
            <person name="Foster P.G."/>
            <person name="Simillion C."/>
            <person name="Van de Peer Y."/>
            <person name="Miranda-Saavedra D."/>
            <person name="Barton G.J."/>
            <person name="Westrop G.D."/>
            <person name="Mueller S."/>
            <person name="Dessi D."/>
            <person name="Fiori P.L."/>
            <person name="Ren Q."/>
            <person name="Paulsen I."/>
            <person name="Zhang H."/>
            <person name="Bastida-Corcuera F.D."/>
            <person name="Simoes-Barbosa A."/>
            <person name="Brown M.T."/>
            <person name="Hayes R.D."/>
            <person name="Mukherjee M."/>
            <person name="Okumura C.Y."/>
            <person name="Schneider R."/>
            <person name="Smith A.J."/>
            <person name="Vanacova S."/>
            <person name="Villalvazo M."/>
            <person name="Haas B.J."/>
            <person name="Pertea M."/>
            <person name="Feldblyum T.V."/>
            <person name="Utterback T.R."/>
            <person name="Shu C.L."/>
            <person name="Osoegawa K."/>
            <person name="de Jong P.J."/>
            <person name="Hrdy I."/>
            <person name="Horvathova L."/>
            <person name="Zubacova Z."/>
            <person name="Dolezal P."/>
            <person name="Malik S.B."/>
            <person name="Logsdon J.M. Jr."/>
            <person name="Henze K."/>
            <person name="Gupta A."/>
            <person name="Wang C.C."/>
            <person name="Dunne R.L."/>
            <person name="Upcroft J.A."/>
            <person name="Upcroft P."/>
            <person name="White O."/>
            <person name="Salzberg S.L."/>
            <person name="Tang P."/>
            <person name="Chiu C.-H."/>
            <person name="Lee Y.-S."/>
            <person name="Embley T.M."/>
            <person name="Coombs G.H."/>
            <person name="Mottram J.C."/>
            <person name="Tachezy J."/>
            <person name="Fraser-Liggett C.M."/>
            <person name="Johnson P.J."/>
        </authorList>
    </citation>
    <scope>NUCLEOTIDE SEQUENCE [LARGE SCALE GENOMIC DNA]</scope>
    <source>
        <strain evidence="3">G3</strain>
    </source>
</reference>
<evidence type="ECO:0000313" key="4">
    <source>
        <dbReference type="Proteomes" id="UP000001542"/>
    </source>
</evidence>
<dbReference type="Pfam" id="PF10416">
    <property type="entry name" value="IBD"/>
    <property type="match status" value="1"/>
</dbReference>
<dbReference type="InterPro" id="IPR018845">
    <property type="entry name" value="Initiator-bd"/>
</dbReference>
<dbReference type="EMBL" id="DS113714">
    <property type="protein sequence ID" value="EAX97463.1"/>
    <property type="molecule type" value="Genomic_DNA"/>
</dbReference>
<dbReference type="InterPro" id="IPR036388">
    <property type="entry name" value="WH-like_DNA-bd_sf"/>
</dbReference>
<feature type="domain" description="Initiator binding" evidence="2">
    <location>
        <begin position="125"/>
        <end position="217"/>
    </location>
</feature>
<keyword evidence="4" id="KW-1185">Reference proteome</keyword>
<reference evidence="3" key="1">
    <citation type="submission" date="2006-10" db="EMBL/GenBank/DDBJ databases">
        <authorList>
            <person name="Amadeo P."/>
            <person name="Zhao Q."/>
            <person name="Wortman J."/>
            <person name="Fraser-Liggett C."/>
            <person name="Carlton J."/>
        </authorList>
    </citation>
    <scope>NUCLEOTIDE SEQUENCE</scope>
    <source>
        <strain evidence="3">G3</strain>
    </source>
</reference>
<dbReference type="AlphaFoldDB" id="A2FCA0"/>
<name>A2FCA0_TRIV3</name>
<evidence type="ECO:0000313" key="3">
    <source>
        <dbReference type="EMBL" id="EAX97463.1"/>
    </source>
</evidence>
<dbReference type="RefSeq" id="XP_001310393.1">
    <property type="nucleotide sequence ID" value="XM_001310392.1"/>
</dbReference>
<dbReference type="InParanoid" id="A2FCA0"/>
<dbReference type="Proteomes" id="UP000001542">
    <property type="component" value="Unassembled WGS sequence"/>
</dbReference>
<dbReference type="OrthoDB" id="10262662at2759"/>
<evidence type="ECO:0000256" key="1">
    <source>
        <dbReference type="SAM" id="MobiDB-lite"/>
    </source>
</evidence>
<dbReference type="VEuPathDB" id="TrichDB:TVAGG3_0801980"/>
<dbReference type="SUPFAM" id="SSF46785">
    <property type="entry name" value="Winged helix' DNA-binding domain"/>
    <property type="match status" value="1"/>
</dbReference>
<organism evidence="3 4">
    <name type="scientific">Trichomonas vaginalis (strain ATCC PRA-98 / G3)</name>
    <dbReference type="NCBI Taxonomy" id="412133"/>
    <lineage>
        <taxon>Eukaryota</taxon>
        <taxon>Metamonada</taxon>
        <taxon>Parabasalia</taxon>
        <taxon>Trichomonadida</taxon>
        <taxon>Trichomonadidae</taxon>
        <taxon>Trichomonas</taxon>
    </lineage>
</organism>
<proteinExistence type="predicted"/>
<dbReference type="Gene3D" id="1.10.10.10">
    <property type="entry name" value="Winged helix-like DNA-binding domain superfamily/Winged helix DNA-binding domain"/>
    <property type="match status" value="1"/>
</dbReference>
<dbReference type="KEGG" id="tva:4755250"/>
<dbReference type="InterPro" id="IPR036390">
    <property type="entry name" value="WH_DNA-bd_sf"/>
</dbReference>
<evidence type="ECO:0000259" key="2">
    <source>
        <dbReference type="Pfam" id="PF10416"/>
    </source>
</evidence>
<protein>
    <recommendedName>
        <fullName evidence="2">Initiator binding domain-containing protein</fullName>
    </recommendedName>
</protein>
<dbReference type="VEuPathDB" id="TrichDB:TVAG_135160"/>
<sequence length="261" mass="29969">MGWQFRGLFTSKLSKSDISIRILFQMFPEGSPNDSVQKYIPSVITYSPESLAKIPAIKLPDYFDLQPKSRRSKKERSSREKILPPELEDNSMSSNAYYRQQLANSNLVFSPRKLGFLPANYWIAEENTFGSLVTQFFQKKNNSNCRFPHKLYNGLVLVEANPEMYPLVGLKWITDTVFKVDKYIFGRLLGITSINGGLVHSQGNFPSHGFKELNNEEVMALKMKYSLKDVDMDRVLLMKQSSGMFSKNCKEETLAQCKWTD</sequence>
<feature type="region of interest" description="Disordered" evidence="1">
    <location>
        <begin position="68"/>
        <end position="88"/>
    </location>
</feature>